<feature type="coiled-coil region" evidence="1">
    <location>
        <begin position="25"/>
        <end position="52"/>
    </location>
</feature>
<protein>
    <submittedName>
        <fullName evidence="2">Uncharacterized protein</fullName>
    </submittedName>
</protein>
<name>A0A553V588_9DEIO</name>
<dbReference type="RefSeq" id="WP_143719600.1">
    <property type="nucleotide sequence ID" value="NZ_VKDB01000002.1"/>
</dbReference>
<dbReference type="AlphaFoldDB" id="A0A553V588"/>
<gene>
    <name evidence="2" type="ORF">FNU79_04000</name>
</gene>
<dbReference type="Proteomes" id="UP000316092">
    <property type="component" value="Unassembled WGS sequence"/>
</dbReference>
<comment type="caution">
    <text evidence="2">The sequence shown here is derived from an EMBL/GenBank/DDBJ whole genome shotgun (WGS) entry which is preliminary data.</text>
</comment>
<evidence type="ECO:0000313" key="2">
    <source>
        <dbReference type="EMBL" id="TSA87643.1"/>
    </source>
</evidence>
<sequence>MKSKLALLLNSHHDLASESKQALAFQMLLDEFRRLQERCAEQERRLAELEEHRPIAFLQGWDNRVHFEIDL</sequence>
<proteinExistence type="predicted"/>
<accession>A0A553V588</accession>
<evidence type="ECO:0000313" key="3">
    <source>
        <dbReference type="Proteomes" id="UP000316092"/>
    </source>
</evidence>
<keyword evidence="1" id="KW-0175">Coiled coil</keyword>
<keyword evidence="3" id="KW-1185">Reference proteome</keyword>
<reference evidence="2 3" key="1">
    <citation type="submission" date="2019-07" db="EMBL/GenBank/DDBJ databases">
        <title>Deinococcus detaillus sp. nov., isolated from humus soil in Antarctica.</title>
        <authorList>
            <person name="Zhang K."/>
        </authorList>
    </citation>
    <scope>NUCLEOTIDE SEQUENCE [LARGE SCALE GENOMIC DNA]</scope>
    <source>
        <strain evidence="2 3">H1</strain>
    </source>
</reference>
<evidence type="ECO:0000256" key="1">
    <source>
        <dbReference type="SAM" id="Coils"/>
    </source>
</evidence>
<dbReference type="EMBL" id="VKDB01000002">
    <property type="protein sequence ID" value="TSA87643.1"/>
    <property type="molecule type" value="Genomic_DNA"/>
</dbReference>
<organism evidence="2 3">
    <name type="scientific">Deinococcus detaillensis</name>
    <dbReference type="NCBI Taxonomy" id="2592048"/>
    <lineage>
        <taxon>Bacteria</taxon>
        <taxon>Thermotogati</taxon>
        <taxon>Deinococcota</taxon>
        <taxon>Deinococci</taxon>
        <taxon>Deinococcales</taxon>
        <taxon>Deinococcaceae</taxon>
        <taxon>Deinococcus</taxon>
    </lineage>
</organism>